<gene>
    <name evidence="2" type="ORF">J2Z79_000987</name>
</gene>
<dbReference type="EMBL" id="JAGGLG010000006">
    <property type="protein sequence ID" value="MBP2017602.1"/>
    <property type="molecule type" value="Genomic_DNA"/>
</dbReference>
<dbReference type="PANTHER" id="PTHR47708">
    <property type="match status" value="1"/>
</dbReference>
<evidence type="ECO:0000259" key="1">
    <source>
        <dbReference type="Pfam" id="PF23544"/>
    </source>
</evidence>
<dbReference type="InterPro" id="IPR056362">
    <property type="entry name" value="AtuA-like_ferredoxin_dom"/>
</dbReference>
<dbReference type="RefSeq" id="WP_209465747.1">
    <property type="nucleotide sequence ID" value="NZ_JAGGLG010000006.1"/>
</dbReference>
<accession>A0ABS4JPZ9</accession>
<evidence type="ECO:0000313" key="3">
    <source>
        <dbReference type="Proteomes" id="UP001519289"/>
    </source>
</evidence>
<comment type="caution">
    <text evidence="2">The sequence shown here is derived from an EMBL/GenBank/DDBJ whole genome shotgun (WGS) entry which is preliminary data.</text>
</comment>
<reference evidence="2 3" key="1">
    <citation type="submission" date="2021-03" db="EMBL/GenBank/DDBJ databases">
        <title>Genomic Encyclopedia of Type Strains, Phase IV (KMG-IV): sequencing the most valuable type-strain genomes for metagenomic binning, comparative biology and taxonomic classification.</title>
        <authorList>
            <person name="Goeker M."/>
        </authorList>
    </citation>
    <scope>NUCLEOTIDE SEQUENCE [LARGE SCALE GENOMIC DNA]</scope>
    <source>
        <strain evidence="2 3">DSM 27138</strain>
    </source>
</reference>
<protein>
    <recommendedName>
        <fullName evidence="1">AtuA-like ferredoxin-fold domain-containing protein</fullName>
    </recommendedName>
</protein>
<dbReference type="Pfam" id="PF23544">
    <property type="entry name" value="AtuA_ferredoxin"/>
    <property type="match status" value="1"/>
</dbReference>
<sequence>MARRVRLVEICHARSGDKGDASDISLFANDDAAWEIIRRHVTKERVAEYFRPVATGPVERWEVPNVQALKFLVHGALGGGAPRSLRSDNLGKTFAAALLRMEITVEE</sequence>
<proteinExistence type="predicted"/>
<feature type="domain" description="AtuA-like ferredoxin-fold" evidence="1">
    <location>
        <begin position="5"/>
        <end position="103"/>
    </location>
</feature>
<organism evidence="2 3">
    <name type="scientific">Symbiobacterium terraclitae</name>
    <dbReference type="NCBI Taxonomy" id="557451"/>
    <lineage>
        <taxon>Bacteria</taxon>
        <taxon>Bacillati</taxon>
        <taxon>Bacillota</taxon>
        <taxon>Clostridia</taxon>
        <taxon>Eubacteriales</taxon>
        <taxon>Symbiobacteriaceae</taxon>
        <taxon>Symbiobacterium</taxon>
    </lineage>
</organism>
<keyword evidence="3" id="KW-1185">Reference proteome</keyword>
<dbReference type="PANTHER" id="PTHR47708:SF2">
    <property type="entry name" value="SI:CH73-132F6.5"/>
    <property type="match status" value="1"/>
</dbReference>
<dbReference type="Proteomes" id="UP001519289">
    <property type="component" value="Unassembled WGS sequence"/>
</dbReference>
<name>A0ABS4JPZ9_9FIRM</name>
<evidence type="ECO:0000313" key="2">
    <source>
        <dbReference type="EMBL" id="MBP2017602.1"/>
    </source>
</evidence>